<dbReference type="EMBL" id="JAFHKP010000026">
    <property type="protein sequence ID" value="KAG5476813.1"/>
    <property type="molecule type" value="Genomic_DNA"/>
</dbReference>
<dbReference type="OrthoDB" id="272738at2759"/>
<dbReference type="Proteomes" id="UP000674179">
    <property type="component" value="Chromosome 26"/>
</dbReference>
<organism evidence="3 4">
    <name type="scientific">Leishmania enriettii</name>
    <dbReference type="NCBI Taxonomy" id="5663"/>
    <lineage>
        <taxon>Eukaryota</taxon>
        <taxon>Discoba</taxon>
        <taxon>Euglenozoa</taxon>
        <taxon>Kinetoplastea</taxon>
        <taxon>Metakinetoplastina</taxon>
        <taxon>Trypanosomatida</taxon>
        <taxon>Trypanosomatidae</taxon>
        <taxon>Leishmaniinae</taxon>
        <taxon>Leishmania</taxon>
    </lineage>
</organism>
<accession>A0A836KSP2</accession>
<gene>
    <name evidence="3" type="ORF">CUR178_03999</name>
</gene>
<proteinExistence type="predicted"/>
<feature type="coiled-coil region" evidence="1">
    <location>
        <begin position="28"/>
        <end position="62"/>
    </location>
</feature>
<evidence type="ECO:0000313" key="4">
    <source>
        <dbReference type="Proteomes" id="UP000674179"/>
    </source>
</evidence>
<comment type="caution">
    <text evidence="3">The sequence shown here is derived from an EMBL/GenBank/DDBJ whole genome shotgun (WGS) entry which is preliminary data.</text>
</comment>
<dbReference type="KEGG" id="lenr:94171223"/>
<dbReference type="RefSeq" id="XP_067692279.1">
    <property type="nucleotide sequence ID" value="XM_067835713.1"/>
</dbReference>
<keyword evidence="1" id="KW-0175">Coiled coil</keyword>
<reference evidence="3 4" key="1">
    <citation type="submission" date="2021-02" db="EMBL/GenBank/DDBJ databases">
        <title>Leishmania (Mundinia) enrietti genome sequencing and assembly.</title>
        <authorList>
            <person name="Almutairi H."/>
            <person name="Gatherer D."/>
        </authorList>
    </citation>
    <scope>NUCLEOTIDE SEQUENCE [LARGE SCALE GENOMIC DNA]</scope>
    <source>
        <strain evidence="3">CUR178</strain>
    </source>
</reference>
<feature type="coiled-coil region" evidence="1">
    <location>
        <begin position="304"/>
        <end position="338"/>
    </location>
</feature>
<name>A0A836KSP2_LEIEN</name>
<evidence type="ECO:0000313" key="3">
    <source>
        <dbReference type="EMBL" id="KAG5476813.1"/>
    </source>
</evidence>
<feature type="region of interest" description="Disordered" evidence="2">
    <location>
        <begin position="741"/>
        <end position="762"/>
    </location>
</feature>
<feature type="coiled-coil region" evidence="1">
    <location>
        <begin position="1195"/>
        <end position="1222"/>
    </location>
</feature>
<sequence>MMGYEGRRALLDDADEWVNIPFVVREFMKQLNDEAQASRAMLEALRQEQKESNLLLRRVMQKQADQDIDNTRNTMSLNHHASRAALNSAEKLHTEQIYFLRKKAERFEDKVQQIAVQVGELSQAAISSASASTAFGELKELVATLTTKAETTERLLKDHIDAHIVARKSTESLVNTTALAAVTDLQKALKDQLDIYGAQQSGLEKSVWLLEEASTSQKEESSRLRGICGELSQIVEADRKVSTDRLTSCFNTVEKLEKLYVAQHAELEGRLKRTEETCIGCESRSREEAKSLYAELRGLIKGDRAEAQQRCYELAEELRTVTEQQRRLTEQLTAANHETEAVTQRAVKQVKDISTRLASVEAEVEQFSCTFLARRDHQKEQRHTQESLDEVRSSVADTVASFQAQMQQLTASLKAMRTEQGEDNDWLHNELGRIGTIVGYASQQREKQERQVTSLCEIVHNLSVAVDGLQKGCGIATAPSPAAAASAAQANPPESGTRTEVPPEWEAWRSTLVKDLEEKIAAAVPQNGELQASPPALERVSQQLNELTAKVDGGAKYTQAIISQQIDQVRQTIKDEVTHQLQSHAALREVTPALVVVEAVKRRVAEVELSLQTLSTSAEQWRTESEAGSFSANAVTQRVLLVEEAVDDFRRRLLELGEHVIGVDQRSSELARSAYGLEAQLQDQQRMALKLGTDLTAALESLLHTEQSLSRHQSTTALQLSDMHTWLEKWKCHAAAAPSAAAPSVEPPSSAQNGAASSGAGADGARMNLSAGVAQLTQTVERLYTQVTRIEAETLQAVRSDLEAIRSEFAAAFASNTDKSRKDSVCPTTSNGLDREEVHSAYEELRRRLGVEESLRREAEAASRSVEARLQVVETCVSELLSAPTMKASSPAGDADSAATKATVANCADELVRCHERLDMIQQQLTSNACRCRSNGECAGEVEKEACHQDVQQLQQQLGRLQEDMHTFVMSQLRAEMREAEPALVEAAAAAAALRCEDTLRASADSTGTAVDAQAYTEGLTSLQAAVEEIQHRLEKRISSVLEDRHRVEDMEQELRTTVEGLYALEKAQSELRSDLESALSAHEAQQRDLSLQLEAVTRSTEMNIDELRAKVKEPAVLSTTEPCEAGGRVEKPSDDEKAAWAAEVINSMGAMYYTRTLLEERLENIWSSMISLLTRKEDVSAIHDKLNGLHQLMQEEMQIELQRLEDQMANQLAEKVSLANLQEILEHHIVSSDADSDGAAM</sequence>
<dbReference type="AlphaFoldDB" id="A0A836KSP2"/>
<keyword evidence="4" id="KW-1185">Reference proteome</keyword>
<evidence type="ECO:0000256" key="2">
    <source>
        <dbReference type="SAM" id="MobiDB-lite"/>
    </source>
</evidence>
<evidence type="ECO:0000256" key="1">
    <source>
        <dbReference type="SAM" id="Coils"/>
    </source>
</evidence>
<dbReference type="GeneID" id="94171223"/>
<protein>
    <submittedName>
        <fullName evidence="3">Uncharacterized protein</fullName>
    </submittedName>
</protein>